<reference evidence="3 4" key="1">
    <citation type="submission" date="2017-02" db="EMBL/GenBank/DDBJ databases">
        <title>Chromobacterium haemolyticum H5244.</title>
        <authorList>
            <person name="Gulvik C.A."/>
        </authorList>
    </citation>
    <scope>NUCLEOTIDE SEQUENCE [LARGE SCALE GENOMIC DNA]</scope>
    <source>
        <strain evidence="3 4">H5244</strain>
    </source>
</reference>
<organism evidence="3 4">
    <name type="scientific">Chromobacterium haemolyticum</name>
    <dbReference type="NCBI Taxonomy" id="394935"/>
    <lineage>
        <taxon>Bacteria</taxon>
        <taxon>Pseudomonadati</taxon>
        <taxon>Pseudomonadota</taxon>
        <taxon>Betaproteobacteria</taxon>
        <taxon>Neisseriales</taxon>
        <taxon>Chromobacteriaceae</taxon>
        <taxon>Chromobacterium</taxon>
    </lineage>
</organism>
<dbReference type="Proteomes" id="UP000192721">
    <property type="component" value="Unassembled WGS sequence"/>
</dbReference>
<name>A0A1W0CMX0_9NEIS</name>
<evidence type="ECO:0000256" key="1">
    <source>
        <dbReference type="SAM" id="MobiDB-lite"/>
    </source>
</evidence>
<feature type="region of interest" description="Disordered" evidence="1">
    <location>
        <begin position="405"/>
        <end position="426"/>
    </location>
</feature>
<evidence type="ECO:0000313" key="3">
    <source>
        <dbReference type="EMBL" id="OQS36089.1"/>
    </source>
</evidence>
<evidence type="ECO:0000313" key="4">
    <source>
        <dbReference type="Proteomes" id="UP000192721"/>
    </source>
</evidence>
<dbReference type="SUPFAM" id="SSF55781">
    <property type="entry name" value="GAF domain-like"/>
    <property type="match status" value="1"/>
</dbReference>
<dbReference type="EMBL" id="MUKV01000024">
    <property type="protein sequence ID" value="OQS36089.1"/>
    <property type="molecule type" value="Genomic_DNA"/>
</dbReference>
<dbReference type="InterPro" id="IPR029016">
    <property type="entry name" value="GAF-like_dom_sf"/>
</dbReference>
<dbReference type="Gene3D" id="3.30.450.20">
    <property type="entry name" value="PAS domain"/>
    <property type="match status" value="1"/>
</dbReference>
<sequence>MPTTKKPAADSRSAAGKHQRRLRDLLNRYDAAFSAGASLDSLLRQLEQLRDYALRHAIGEAQILSALAAQPFLPQDSAAGRQARQMLTDMTHNLGRQLLQPAQPSSAKPLSPAQAMLEQLEDGVLLLEPVGQQVLYANAALMEWLGLADAPAYPVALSALAPGSGLTEALRPLLALPKDKPSQIAATPLRRPGGEVGHADIRARPLRADDHDCLLLTFHDATDRLTSEQLLTRHLDILAQLAGLSAELASQPAEPLWARMSSLLERVGRFLGADHCLLALLDVDGKQVRIAREWRREARGAGPPAETPVIPRSKLYWLEQQLGQQRTLQLNDSADAPEAADVLRQLLGDNGQSALLATLRPRQCWRGVLAVSAPAPHSWLWIEQHMLQSVADMLSNFLDRSQHHSDARARRWPRRASAIGNGGAATPRRIGPTSCINCGGWTLRGLPRR</sequence>
<proteinExistence type="predicted"/>
<dbReference type="SUPFAM" id="SSF55785">
    <property type="entry name" value="PYP-like sensor domain (PAS domain)"/>
    <property type="match status" value="1"/>
</dbReference>
<dbReference type="Pfam" id="PF08448">
    <property type="entry name" value="PAS_4"/>
    <property type="match status" value="1"/>
</dbReference>
<feature type="domain" description="GAF" evidence="2">
    <location>
        <begin position="255"/>
        <end position="408"/>
    </location>
</feature>
<dbReference type="InterPro" id="IPR013656">
    <property type="entry name" value="PAS_4"/>
</dbReference>
<dbReference type="InterPro" id="IPR035965">
    <property type="entry name" value="PAS-like_dom_sf"/>
</dbReference>
<dbReference type="AlphaFoldDB" id="A0A1W0CMX0"/>
<dbReference type="RefSeq" id="WP_081556229.1">
    <property type="nucleotide sequence ID" value="NZ_MUKV01000024.1"/>
</dbReference>
<gene>
    <name evidence="3" type="ORF">B0T45_16505</name>
</gene>
<dbReference type="SMART" id="SM00065">
    <property type="entry name" value="GAF"/>
    <property type="match status" value="1"/>
</dbReference>
<dbReference type="Gene3D" id="3.30.450.40">
    <property type="match status" value="1"/>
</dbReference>
<dbReference type="Pfam" id="PF01590">
    <property type="entry name" value="GAF"/>
    <property type="match status" value="1"/>
</dbReference>
<dbReference type="InterPro" id="IPR003018">
    <property type="entry name" value="GAF"/>
</dbReference>
<accession>A0A1W0CMX0</accession>
<evidence type="ECO:0000259" key="2">
    <source>
        <dbReference type="SMART" id="SM00065"/>
    </source>
</evidence>
<comment type="caution">
    <text evidence="3">The sequence shown here is derived from an EMBL/GenBank/DDBJ whole genome shotgun (WGS) entry which is preliminary data.</text>
</comment>
<protein>
    <recommendedName>
        <fullName evidence="2">GAF domain-containing protein</fullName>
    </recommendedName>
</protein>